<feature type="domain" description="CusB-like beta-barrel" evidence="7">
    <location>
        <begin position="258"/>
        <end position="332"/>
    </location>
</feature>
<name>A0A4Q7VWR5_9BURK</name>
<dbReference type="InterPro" id="IPR006143">
    <property type="entry name" value="RND_pump_MFP"/>
</dbReference>
<comment type="similarity">
    <text evidence="1">Belongs to the membrane fusion protein (MFP) (TC 8.A.1) family.</text>
</comment>
<keyword evidence="4" id="KW-0812">Transmembrane</keyword>
<evidence type="ECO:0000256" key="1">
    <source>
        <dbReference type="ARBA" id="ARBA00009477"/>
    </source>
</evidence>
<dbReference type="Pfam" id="PF25876">
    <property type="entry name" value="HH_MFP_RND"/>
    <property type="match status" value="1"/>
</dbReference>
<comment type="caution">
    <text evidence="8">The sequence shown here is derived from an EMBL/GenBank/DDBJ whole genome shotgun (WGS) entry which is preliminary data.</text>
</comment>
<accession>A0A4Q7VWR5</accession>
<dbReference type="OrthoDB" id="9789643at2"/>
<evidence type="ECO:0000256" key="3">
    <source>
        <dbReference type="SAM" id="MobiDB-lite"/>
    </source>
</evidence>
<evidence type="ECO:0000259" key="7">
    <source>
        <dbReference type="Pfam" id="PF25954"/>
    </source>
</evidence>
<keyword evidence="9" id="KW-1185">Reference proteome</keyword>
<proteinExistence type="inferred from homology"/>
<dbReference type="EMBL" id="SHKP01000005">
    <property type="protein sequence ID" value="RZU01171.1"/>
    <property type="molecule type" value="Genomic_DNA"/>
</dbReference>
<dbReference type="Gene3D" id="1.10.287.470">
    <property type="entry name" value="Helix hairpin bin"/>
    <property type="match status" value="1"/>
</dbReference>
<keyword evidence="2" id="KW-0175">Coiled coil</keyword>
<feature type="transmembrane region" description="Helical" evidence="4">
    <location>
        <begin position="37"/>
        <end position="55"/>
    </location>
</feature>
<keyword evidence="4" id="KW-1133">Transmembrane helix</keyword>
<evidence type="ECO:0000259" key="6">
    <source>
        <dbReference type="Pfam" id="PF25917"/>
    </source>
</evidence>
<dbReference type="Gene3D" id="2.40.420.20">
    <property type="match status" value="1"/>
</dbReference>
<feature type="coiled-coil region" evidence="2">
    <location>
        <begin position="130"/>
        <end position="164"/>
    </location>
</feature>
<dbReference type="PANTHER" id="PTHR30469">
    <property type="entry name" value="MULTIDRUG RESISTANCE PROTEIN MDTA"/>
    <property type="match status" value="1"/>
</dbReference>
<feature type="compositionally biased region" description="Low complexity" evidence="3">
    <location>
        <begin position="1"/>
        <end position="16"/>
    </location>
</feature>
<feature type="domain" description="Multidrug resistance protein MdtA-like alpha-helical hairpin" evidence="5">
    <location>
        <begin position="138"/>
        <end position="204"/>
    </location>
</feature>
<keyword evidence="4" id="KW-0472">Membrane</keyword>
<dbReference type="FunFam" id="2.40.30.170:FF:000010">
    <property type="entry name" value="Efflux RND transporter periplasmic adaptor subunit"/>
    <property type="match status" value="1"/>
</dbReference>
<organism evidence="8 9">
    <name type="scientific">Rivibacter subsaxonicus</name>
    <dbReference type="NCBI Taxonomy" id="457575"/>
    <lineage>
        <taxon>Bacteria</taxon>
        <taxon>Pseudomonadati</taxon>
        <taxon>Pseudomonadota</taxon>
        <taxon>Betaproteobacteria</taxon>
        <taxon>Burkholderiales</taxon>
        <taxon>Rivibacter</taxon>
    </lineage>
</organism>
<feature type="region of interest" description="Disordered" evidence="3">
    <location>
        <begin position="1"/>
        <end position="33"/>
    </location>
</feature>
<evidence type="ECO:0000259" key="5">
    <source>
        <dbReference type="Pfam" id="PF25876"/>
    </source>
</evidence>
<evidence type="ECO:0000256" key="4">
    <source>
        <dbReference type="SAM" id="Phobius"/>
    </source>
</evidence>
<dbReference type="Proteomes" id="UP000293671">
    <property type="component" value="Unassembled WGS sequence"/>
</dbReference>
<dbReference type="Gene3D" id="2.40.50.100">
    <property type="match status" value="1"/>
</dbReference>
<evidence type="ECO:0000256" key="2">
    <source>
        <dbReference type="SAM" id="Coils"/>
    </source>
</evidence>
<sequence length="422" mass="43835">MSEAQASSPAAANPASRLSQLKIDRGGPKPGRKRRRWGLWIAVAVGITAAAAVALRPRAPEVQTSSVLLSTPSQQYAQLTASGYVVAQRRAAVASKATGRLLELNVREGSRVKKGDLIARVDASDVQAQIDAASAGVRQAEAAVKQAQAEAANAEAELKRNQQLVAQGFLSPAALDVSTAKAASARAAIASAQAAVGQGQAQLKLQQVNRDFTEIRAPFDGVVLVKNANVGDIITPFSSAAGSLGSVVTMADMGTLEVEADVSESNLAKARIGQPVEITLDALPDKRFRGKVATIVPTVDRAKATVMTKIQFEQLDPGILPDMSAKVSFLSQAVSDADLRSVIAVNPATVVERDGKKLVFRVGKPGKDGEAPVVQALAVTPGRMLGESLEVSGNALKSGDKLVLNPPAELKDGQAVRIAAGK</sequence>
<dbReference type="NCBIfam" id="TIGR01730">
    <property type="entry name" value="RND_mfp"/>
    <property type="match status" value="1"/>
</dbReference>
<protein>
    <submittedName>
        <fullName evidence="8">RND family efflux transporter MFP subunit</fullName>
    </submittedName>
</protein>
<dbReference type="SUPFAM" id="SSF111369">
    <property type="entry name" value="HlyD-like secretion proteins"/>
    <property type="match status" value="1"/>
</dbReference>
<evidence type="ECO:0000313" key="8">
    <source>
        <dbReference type="EMBL" id="RZU01171.1"/>
    </source>
</evidence>
<dbReference type="Pfam" id="PF25917">
    <property type="entry name" value="BSH_RND"/>
    <property type="match status" value="1"/>
</dbReference>
<feature type="domain" description="Multidrug resistance protein MdtA-like barrel-sandwich hybrid" evidence="6">
    <location>
        <begin position="89"/>
        <end position="235"/>
    </location>
</feature>
<dbReference type="InterPro" id="IPR058792">
    <property type="entry name" value="Beta-barrel_RND_2"/>
</dbReference>
<dbReference type="AlphaFoldDB" id="A0A4Q7VWR5"/>
<evidence type="ECO:0000313" key="9">
    <source>
        <dbReference type="Proteomes" id="UP000293671"/>
    </source>
</evidence>
<reference evidence="8 9" key="1">
    <citation type="submission" date="2019-02" db="EMBL/GenBank/DDBJ databases">
        <title>Genomic Encyclopedia of Type Strains, Phase IV (KMG-IV): sequencing the most valuable type-strain genomes for metagenomic binning, comparative biology and taxonomic classification.</title>
        <authorList>
            <person name="Goeker M."/>
        </authorList>
    </citation>
    <scope>NUCLEOTIDE SEQUENCE [LARGE SCALE GENOMIC DNA]</scope>
    <source>
        <strain evidence="8 9">DSM 19570</strain>
    </source>
</reference>
<dbReference type="GO" id="GO:0015562">
    <property type="term" value="F:efflux transmembrane transporter activity"/>
    <property type="evidence" value="ECO:0007669"/>
    <property type="project" value="TreeGrafter"/>
</dbReference>
<dbReference type="GO" id="GO:1990281">
    <property type="term" value="C:efflux pump complex"/>
    <property type="evidence" value="ECO:0007669"/>
    <property type="project" value="TreeGrafter"/>
</dbReference>
<dbReference type="Pfam" id="PF25954">
    <property type="entry name" value="Beta-barrel_RND_2"/>
    <property type="match status" value="1"/>
</dbReference>
<dbReference type="InterPro" id="IPR058625">
    <property type="entry name" value="MdtA-like_BSH"/>
</dbReference>
<dbReference type="PANTHER" id="PTHR30469:SF38">
    <property type="entry name" value="HLYD FAMILY SECRETION PROTEIN"/>
    <property type="match status" value="1"/>
</dbReference>
<dbReference type="Gene3D" id="2.40.30.170">
    <property type="match status" value="1"/>
</dbReference>
<dbReference type="RefSeq" id="WP_130431579.1">
    <property type="nucleotide sequence ID" value="NZ_SHKP01000005.1"/>
</dbReference>
<dbReference type="InterPro" id="IPR058624">
    <property type="entry name" value="MdtA-like_HH"/>
</dbReference>
<gene>
    <name evidence="8" type="ORF">EV670_1887</name>
</gene>